<proteinExistence type="predicted"/>
<protein>
    <submittedName>
        <fullName evidence="1">Unannotated protein</fullName>
    </submittedName>
</protein>
<organism evidence="1">
    <name type="scientific">freshwater metagenome</name>
    <dbReference type="NCBI Taxonomy" id="449393"/>
    <lineage>
        <taxon>unclassified sequences</taxon>
        <taxon>metagenomes</taxon>
        <taxon>ecological metagenomes</taxon>
    </lineage>
</organism>
<dbReference type="EMBL" id="CAEZYY010000006">
    <property type="protein sequence ID" value="CAB4746218.1"/>
    <property type="molecule type" value="Genomic_DNA"/>
</dbReference>
<reference evidence="1" key="1">
    <citation type="submission" date="2020-05" db="EMBL/GenBank/DDBJ databases">
        <authorList>
            <person name="Chiriac C."/>
            <person name="Salcher M."/>
            <person name="Ghai R."/>
            <person name="Kavagutti S V."/>
        </authorList>
    </citation>
    <scope>NUCLEOTIDE SEQUENCE</scope>
</reference>
<gene>
    <name evidence="1" type="ORF">UFOPK2806_00723</name>
</gene>
<accession>A0A6J6TGF8</accession>
<evidence type="ECO:0000313" key="1">
    <source>
        <dbReference type="EMBL" id="CAB4746218.1"/>
    </source>
</evidence>
<dbReference type="AlphaFoldDB" id="A0A6J6TGF8"/>
<sequence>MAEPLTFEGMSGRLTVLPITLNSASGTSGADAGGVRRAAAAATAPYVYVEPDGVCLMTPFVMA</sequence>
<name>A0A6J6TGF8_9ZZZZ</name>